<dbReference type="SUPFAM" id="SSF56112">
    <property type="entry name" value="Protein kinase-like (PK-like)"/>
    <property type="match status" value="1"/>
</dbReference>
<reference evidence="1" key="1">
    <citation type="submission" date="2020-10" db="EMBL/GenBank/DDBJ databases">
        <title>High-Quality Genome Resource of Clonostachys rosea strain S41 by Oxford Nanopore Long-Read Sequencing.</title>
        <authorList>
            <person name="Wang H."/>
        </authorList>
    </citation>
    <scope>NUCLEOTIDE SEQUENCE</scope>
    <source>
        <strain evidence="1">S41</strain>
    </source>
</reference>
<dbReference type="InterPro" id="IPR011009">
    <property type="entry name" value="Kinase-like_dom_sf"/>
</dbReference>
<proteinExistence type="predicted"/>
<evidence type="ECO:0000313" key="1">
    <source>
        <dbReference type="EMBL" id="KAF9756017.1"/>
    </source>
</evidence>
<evidence type="ECO:0008006" key="3">
    <source>
        <dbReference type="Google" id="ProtNLM"/>
    </source>
</evidence>
<name>A0A8H7TTA2_BIOOC</name>
<gene>
    <name evidence="1" type="ORF">IM811_011458</name>
</gene>
<evidence type="ECO:0000313" key="2">
    <source>
        <dbReference type="Proteomes" id="UP000616885"/>
    </source>
</evidence>
<dbReference type="EMBL" id="JADCTT010000003">
    <property type="protein sequence ID" value="KAF9756017.1"/>
    <property type="molecule type" value="Genomic_DNA"/>
</dbReference>
<protein>
    <recommendedName>
        <fullName evidence="3">Protein kinase domain-containing protein</fullName>
    </recommendedName>
</protein>
<organism evidence="1 2">
    <name type="scientific">Bionectria ochroleuca</name>
    <name type="common">Gliocladium roseum</name>
    <dbReference type="NCBI Taxonomy" id="29856"/>
    <lineage>
        <taxon>Eukaryota</taxon>
        <taxon>Fungi</taxon>
        <taxon>Dikarya</taxon>
        <taxon>Ascomycota</taxon>
        <taxon>Pezizomycotina</taxon>
        <taxon>Sordariomycetes</taxon>
        <taxon>Hypocreomycetidae</taxon>
        <taxon>Hypocreales</taxon>
        <taxon>Bionectriaceae</taxon>
        <taxon>Clonostachys</taxon>
    </lineage>
</organism>
<dbReference type="Proteomes" id="UP000616885">
    <property type="component" value="Unassembled WGS sequence"/>
</dbReference>
<accession>A0A8H7TTA2</accession>
<dbReference type="Gene3D" id="1.10.510.10">
    <property type="entry name" value="Transferase(Phosphotransferase) domain 1"/>
    <property type="match status" value="1"/>
</dbReference>
<comment type="caution">
    <text evidence="1">The sequence shown here is derived from an EMBL/GenBank/DDBJ whole genome shotgun (WGS) entry which is preliminary data.</text>
</comment>
<sequence>MSLSRRQAFYFGKEMNVKQSLIAFMDRDPLSDYSRLAGIGNCWVGVHNNRRRQMVMIQSFNHTTLSNLYHLSRATHQNVVRLFAVYCYQEVFHAVLEYVDLDIIDLIPLSEQEISGVLSQAIAAVHGLSSQSITFRINGMRLSYTGLVKIGM</sequence>
<dbReference type="AlphaFoldDB" id="A0A8H7TTA2"/>